<dbReference type="Proteomes" id="UP001301958">
    <property type="component" value="Unassembled WGS sequence"/>
</dbReference>
<proteinExistence type="predicted"/>
<keyword evidence="5" id="KW-1185">Reference proteome</keyword>
<accession>A0AAN7BKW1</accession>
<dbReference type="Gene3D" id="3.40.50.300">
    <property type="entry name" value="P-loop containing nucleotide triphosphate hydrolases"/>
    <property type="match status" value="1"/>
</dbReference>
<dbReference type="PANTHER" id="PTHR10039">
    <property type="entry name" value="AMELOGENIN"/>
    <property type="match status" value="1"/>
</dbReference>
<reference evidence="4" key="1">
    <citation type="journal article" date="2023" name="Mol. Phylogenet. Evol.">
        <title>Genome-scale phylogeny and comparative genomics of the fungal order Sordariales.</title>
        <authorList>
            <person name="Hensen N."/>
            <person name="Bonometti L."/>
            <person name="Westerberg I."/>
            <person name="Brannstrom I.O."/>
            <person name="Guillou S."/>
            <person name="Cros-Aarteil S."/>
            <person name="Calhoun S."/>
            <person name="Haridas S."/>
            <person name="Kuo A."/>
            <person name="Mondo S."/>
            <person name="Pangilinan J."/>
            <person name="Riley R."/>
            <person name="LaButti K."/>
            <person name="Andreopoulos B."/>
            <person name="Lipzen A."/>
            <person name="Chen C."/>
            <person name="Yan M."/>
            <person name="Daum C."/>
            <person name="Ng V."/>
            <person name="Clum A."/>
            <person name="Steindorff A."/>
            <person name="Ohm R.A."/>
            <person name="Martin F."/>
            <person name="Silar P."/>
            <person name="Natvig D.O."/>
            <person name="Lalanne C."/>
            <person name="Gautier V."/>
            <person name="Ament-Velasquez S.L."/>
            <person name="Kruys A."/>
            <person name="Hutchinson M.I."/>
            <person name="Powell A.J."/>
            <person name="Barry K."/>
            <person name="Miller A.N."/>
            <person name="Grigoriev I.V."/>
            <person name="Debuchy R."/>
            <person name="Gladieux P."/>
            <person name="Hiltunen Thoren M."/>
            <person name="Johannesson H."/>
        </authorList>
    </citation>
    <scope>NUCLEOTIDE SEQUENCE</scope>
    <source>
        <strain evidence="4">CBS 990.96</strain>
    </source>
</reference>
<comment type="caution">
    <text evidence="4">The sequence shown here is derived from an EMBL/GenBank/DDBJ whole genome shotgun (WGS) entry which is preliminary data.</text>
</comment>
<dbReference type="Pfam" id="PF25053">
    <property type="entry name" value="DUF7791"/>
    <property type="match status" value="1"/>
</dbReference>
<gene>
    <name evidence="4" type="ORF">QBC38DRAFT_395791</name>
</gene>
<dbReference type="InterPro" id="IPR027417">
    <property type="entry name" value="P-loop_NTPase"/>
</dbReference>
<dbReference type="InterPro" id="IPR056884">
    <property type="entry name" value="NPHP3-like_N"/>
</dbReference>
<protein>
    <recommendedName>
        <fullName evidence="6">NACHT domain-containing protein</fullName>
    </recommendedName>
</protein>
<dbReference type="PANTHER" id="PTHR10039:SF5">
    <property type="entry name" value="NACHT DOMAIN-CONTAINING PROTEIN"/>
    <property type="match status" value="1"/>
</dbReference>
<organism evidence="4 5">
    <name type="scientific">Podospora fimiseda</name>
    <dbReference type="NCBI Taxonomy" id="252190"/>
    <lineage>
        <taxon>Eukaryota</taxon>
        <taxon>Fungi</taxon>
        <taxon>Dikarya</taxon>
        <taxon>Ascomycota</taxon>
        <taxon>Pezizomycotina</taxon>
        <taxon>Sordariomycetes</taxon>
        <taxon>Sordariomycetidae</taxon>
        <taxon>Sordariales</taxon>
        <taxon>Podosporaceae</taxon>
        <taxon>Podospora</taxon>
    </lineage>
</organism>
<feature type="domain" description="Nephrocystin 3-like N-terminal" evidence="2">
    <location>
        <begin position="241"/>
        <end position="427"/>
    </location>
</feature>
<feature type="domain" description="DUF7791" evidence="3">
    <location>
        <begin position="536"/>
        <end position="655"/>
    </location>
</feature>
<sequence>MEALAGFALACNVLDTIDRAFKYAKRIKEIHSSPAGLSDECESLEIITQSFKQVSREITDLHAQMTQSGTNPALAKLALEGSSICVQIEEILVKCKPKTPNSASSAISASVRLFFNDSELKSYQARLHDLLRSVNTLVISETRNNILVTQAQLKVSSEALSSQLATAKMERSTILHTLTSVIEQLDSISNNSTQILNIQQLVRDSIGQAAQNIRSCSILRQLRFPSMNERFRSVADSASDTFEWIFSDSYVSFSSWLRSGTGIYHILGKPGSGKSTLMKFICEHPKTDKLLQGWGEGKVVVSAKFFFWKAGVADDKSMSGLIRGLLCAVILKAPTIAKVLFPRFWKSSLDEIRFNELPPLSDREILAAFDNMTQNVTIHQGFKMCFFIDGLDEFETSHSTTHYALINKISTWAQGSNGNIKLCVSSREEPVFETAFGPCERIHLQTLTRGDIEELVRQRLCNNPIFNSLAEQDKQACTTIRLRIVDEAEGVFLWVVLVLTQMEESLANGDSLAVLKNILEIAPNELTDFFGKIINSIPERYRESAWNMIAIILWSRGHLLPHAPGTEPSTAQIGFVDEDIFHRPMGLLGCSFLLEACDTGKMSNPCPQALQYVENREWWNRTRNVPSQVNSRCKGLIACNKDKLAFIHRSVADFCLKALNKPSPPYQLNLFTILERVSWMAFNRIRVEDSTSASRSDECQNLIKFLRAVDWRLAPTQMIRTFQILQAIDDHMLWRNEQSASVWEKKYATKRQMSLHGSFLLEAAIGGFYEYIAWDLHSNARHKTSPNYKIDIFTSFMCLPLVDISIHSASSWDSDHFCAVVYAFLDNGLLPNTPLRYGFISIWHLWLLYNVFSCKTPIRTRLGEQNFFTLPNVGRTIEPLLDPWLKNGADLGLELSISPQNTADSDAVQPSVTIRLCSAAGTVGTLSFPKENFYGEEAEELEKLQRLFARSNGCISLETYIRFKFRKHENYYPKIKQVLKRYAQPVKQDGISKSNHQKREDGRRMASVVTLVPATPVVVKEGSNNELKRWSAGRDRLLSFGCSISDSGKRLDSVL</sequence>
<dbReference type="SUPFAM" id="SSF52540">
    <property type="entry name" value="P-loop containing nucleoside triphosphate hydrolases"/>
    <property type="match status" value="1"/>
</dbReference>
<evidence type="ECO:0000259" key="2">
    <source>
        <dbReference type="Pfam" id="PF24883"/>
    </source>
</evidence>
<dbReference type="EMBL" id="MU865370">
    <property type="protein sequence ID" value="KAK4225315.1"/>
    <property type="molecule type" value="Genomic_DNA"/>
</dbReference>
<dbReference type="InterPro" id="IPR056693">
    <property type="entry name" value="DUF7791"/>
</dbReference>
<evidence type="ECO:0000256" key="1">
    <source>
        <dbReference type="ARBA" id="ARBA00022737"/>
    </source>
</evidence>
<reference evidence="4" key="2">
    <citation type="submission" date="2023-05" db="EMBL/GenBank/DDBJ databases">
        <authorList>
            <consortium name="Lawrence Berkeley National Laboratory"/>
            <person name="Steindorff A."/>
            <person name="Hensen N."/>
            <person name="Bonometti L."/>
            <person name="Westerberg I."/>
            <person name="Brannstrom I.O."/>
            <person name="Guillou S."/>
            <person name="Cros-Aarteil S."/>
            <person name="Calhoun S."/>
            <person name="Haridas S."/>
            <person name="Kuo A."/>
            <person name="Mondo S."/>
            <person name="Pangilinan J."/>
            <person name="Riley R."/>
            <person name="Labutti K."/>
            <person name="Andreopoulos B."/>
            <person name="Lipzen A."/>
            <person name="Chen C."/>
            <person name="Yanf M."/>
            <person name="Daum C."/>
            <person name="Ng V."/>
            <person name="Clum A."/>
            <person name="Ohm R."/>
            <person name="Martin F."/>
            <person name="Silar P."/>
            <person name="Natvig D."/>
            <person name="Lalanne C."/>
            <person name="Gautier V."/>
            <person name="Ament-Velasquez S.L."/>
            <person name="Kruys A."/>
            <person name="Hutchinson M.I."/>
            <person name="Powell A.J."/>
            <person name="Barry K."/>
            <person name="Miller A.N."/>
            <person name="Grigoriev I.V."/>
            <person name="Debuchy R."/>
            <person name="Gladieux P."/>
            <person name="Thoren M.H."/>
            <person name="Johannesson H."/>
        </authorList>
    </citation>
    <scope>NUCLEOTIDE SEQUENCE</scope>
    <source>
        <strain evidence="4">CBS 990.96</strain>
    </source>
</reference>
<keyword evidence="1" id="KW-0677">Repeat</keyword>
<evidence type="ECO:0000313" key="5">
    <source>
        <dbReference type="Proteomes" id="UP001301958"/>
    </source>
</evidence>
<name>A0AAN7BKW1_9PEZI</name>
<evidence type="ECO:0000313" key="4">
    <source>
        <dbReference type="EMBL" id="KAK4225315.1"/>
    </source>
</evidence>
<evidence type="ECO:0000259" key="3">
    <source>
        <dbReference type="Pfam" id="PF25053"/>
    </source>
</evidence>
<evidence type="ECO:0008006" key="6">
    <source>
        <dbReference type="Google" id="ProtNLM"/>
    </source>
</evidence>
<dbReference type="Pfam" id="PF24883">
    <property type="entry name" value="NPHP3_N"/>
    <property type="match status" value="1"/>
</dbReference>
<dbReference type="AlphaFoldDB" id="A0AAN7BKW1"/>